<evidence type="ECO:0000313" key="2">
    <source>
        <dbReference type="Proteomes" id="UP001150581"/>
    </source>
</evidence>
<dbReference type="Proteomes" id="UP001150581">
    <property type="component" value="Unassembled WGS sequence"/>
</dbReference>
<accession>A0ACC1IRI1</accession>
<dbReference type="EMBL" id="JANBPG010000144">
    <property type="protein sequence ID" value="KAJ1899542.1"/>
    <property type="molecule type" value="Genomic_DNA"/>
</dbReference>
<protein>
    <submittedName>
        <fullName evidence="1">Uncharacterized protein</fullName>
    </submittedName>
</protein>
<sequence length="147" mass="16490">MAWHSKLTGSPAHTPVKQEHQNQSSDGKSNDGHHRHGTPLLDHFRHHQNHSKQQRQQELLRDDRGVIYTLASDFVHPNMVDKHDITGPLSAKPMGDIDLTANDWVVRNGTPSREDIHLVKKHAKQTAHALGTSSKKFISDIQKPSSA</sequence>
<gene>
    <name evidence="1" type="ORF">LPJ66_002042</name>
</gene>
<name>A0ACC1IRI1_9FUNG</name>
<organism evidence="1 2">
    <name type="scientific">Kickxella alabastrina</name>
    <dbReference type="NCBI Taxonomy" id="61397"/>
    <lineage>
        <taxon>Eukaryota</taxon>
        <taxon>Fungi</taxon>
        <taxon>Fungi incertae sedis</taxon>
        <taxon>Zoopagomycota</taxon>
        <taxon>Kickxellomycotina</taxon>
        <taxon>Kickxellomycetes</taxon>
        <taxon>Kickxellales</taxon>
        <taxon>Kickxellaceae</taxon>
        <taxon>Kickxella</taxon>
    </lineage>
</organism>
<proteinExistence type="predicted"/>
<keyword evidence="2" id="KW-1185">Reference proteome</keyword>
<comment type="caution">
    <text evidence="1">The sequence shown here is derived from an EMBL/GenBank/DDBJ whole genome shotgun (WGS) entry which is preliminary data.</text>
</comment>
<reference evidence="1" key="1">
    <citation type="submission" date="2022-07" db="EMBL/GenBank/DDBJ databases">
        <title>Phylogenomic reconstructions and comparative analyses of Kickxellomycotina fungi.</title>
        <authorList>
            <person name="Reynolds N.K."/>
            <person name="Stajich J.E."/>
            <person name="Barry K."/>
            <person name="Grigoriev I.V."/>
            <person name="Crous P."/>
            <person name="Smith M.E."/>
        </authorList>
    </citation>
    <scope>NUCLEOTIDE SEQUENCE</scope>
    <source>
        <strain evidence="1">Benny 63K</strain>
    </source>
</reference>
<evidence type="ECO:0000313" key="1">
    <source>
        <dbReference type="EMBL" id="KAJ1899542.1"/>
    </source>
</evidence>